<dbReference type="KEGG" id="vbo:CKY39_21560"/>
<reference evidence="1 2" key="1">
    <citation type="submission" date="2017-09" db="EMBL/GenBank/DDBJ databases">
        <title>The diverse metabolic capabilities of V. boronicumulans make it an excellent choice for continued studies on novel biodegradation.</title>
        <authorList>
            <person name="Sun S."/>
        </authorList>
    </citation>
    <scope>NUCLEOTIDE SEQUENCE [LARGE SCALE GENOMIC DNA]</scope>
    <source>
        <strain evidence="1 2">J1</strain>
    </source>
</reference>
<dbReference type="Proteomes" id="UP000217154">
    <property type="component" value="Chromosome"/>
</dbReference>
<dbReference type="EMBL" id="CP023284">
    <property type="protein sequence ID" value="ATA55524.1"/>
    <property type="molecule type" value="Genomic_DNA"/>
</dbReference>
<dbReference type="RefSeq" id="WP_062482657.1">
    <property type="nucleotide sequence ID" value="NZ_BKDI01000001.1"/>
</dbReference>
<name>A0A250DMP0_9BURK</name>
<accession>A0A250DMP0</accession>
<gene>
    <name evidence="1" type="ORF">CKY39_21560</name>
</gene>
<proteinExistence type="predicted"/>
<evidence type="ECO:0000313" key="1">
    <source>
        <dbReference type="EMBL" id="ATA55524.1"/>
    </source>
</evidence>
<evidence type="ECO:0000313" key="2">
    <source>
        <dbReference type="Proteomes" id="UP000217154"/>
    </source>
</evidence>
<protein>
    <submittedName>
        <fullName evidence="1">Uncharacterized protein</fullName>
    </submittedName>
</protein>
<organism evidence="1 2">
    <name type="scientific">Variovorax boronicumulans</name>
    <dbReference type="NCBI Taxonomy" id="436515"/>
    <lineage>
        <taxon>Bacteria</taxon>
        <taxon>Pseudomonadati</taxon>
        <taxon>Pseudomonadota</taxon>
        <taxon>Betaproteobacteria</taxon>
        <taxon>Burkholderiales</taxon>
        <taxon>Comamonadaceae</taxon>
        <taxon>Variovorax</taxon>
    </lineage>
</organism>
<dbReference type="AlphaFoldDB" id="A0A250DMP0"/>
<sequence>MKDEIHSAEHLYTIEVEGRNVTVRDVMVAAFTYRIKLEELLGSPRQVAHCYRLWRRLERLDEPPMTRLDIKYATAWRDAHAQAWQVAQVFLTDPHTKTFVLRLAAP</sequence>